<gene>
    <name evidence="1" type="ORF">MNODULE_15960</name>
</gene>
<name>A0A7X6DRX3_9BACT</name>
<evidence type="ECO:0000313" key="1">
    <source>
        <dbReference type="EMBL" id="NKE72245.1"/>
    </source>
</evidence>
<keyword evidence="2" id="KW-1185">Reference proteome</keyword>
<evidence type="ECO:0000313" key="2">
    <source>
        <dbReference type="Proteomes" id="UP000534783"/>
    </source>
</evidence>
<reference evidence="1 2" key="1">
    <citation type="journal article" date="2020" name="Nature">
        <title>Bacterial chemolithoautotrophy via manganese oxidation.</title>
        <authorList>
            <person name="Yu H."/>
            <person name="Leadbetter J.R."/>
        </authorList>
    </citation>
    <scope>NUCLEOTIDE SEQUENCE [LARGE SCALE GENOMIC DNA]</scope>
    <source>
        <strain evidence="1 2">Mn-1</strain>
    </source>
</reference>
<dbReference type="AlphaFoldDB" id="A0A7X6DRX3"/>
<accession>A0A7X6DRX3</accession>
<comment type="caution">
    <text evidence="1">The sequence shown here is derived from an EMBL/GenBank/DDBJ whole genome shotgun (WGS) entry which is preliminary data.</text>
</comment>
<dbReference type="Proteomes" id="UP000534783">
    <property type="component" value="Unassembled WGS sequence"/>
</dbReference>
<proteinExistence type="predicted"/>
<dbReference type="RefSeq" id="WP_168061725.1">
    <property type="nucleotide sequence ID" value="NZ_VTOW01000003.1"/>
</dbReference>
<dbReference type="EMBL" id="VTOW01000003">
    <property type="protein sequence ID" value="NKE72245.1"/>
    <property type="molecule type" value="Genomic_DNA"/>
</dbReference>
<sequence length="99" mass="10963">MIATGPSNAVVIFSDGTFVVASPPDVEPADLIAALLAARPFLESHHANAYETLDQYIASDKETQRMARLENIMGAIQNNLPQIPELKDALRRFLEEKER</sequence>
<organism evidence="1 2">
    <name type="scientific">Candidatus Manganitrophus noduliformans</name>
    <dbReference type="NCBI Taxonomy" id="2606439"/>
    <lineage>
        <taxon>Bacteria</taxon>
        <taxon>Pseudomonadati</taxon>
        <taxon>Nitrospirota</taxon>
        <taxon>Nitrospiria</taxon>
        <taxon>Candidatus Troglogloeales</taxon>
        <taxon>Candidatus Manganitrophaceae</taxon>
        <taxon>Candidatus Manganitrophus</taxon>
    </lineage>
</organism>
<protein>
    <submittedName>
        <fullName evidence="1">Uncharacterized protein</fullName>
    </submittedName>
</protein>